<accession>A0A267ETV2</accession>
<proteinExistence type="predicted"/>
<gene>
    <name evidence="2" type="ORF">BOX15_Mlig002539g2</name>
</gene>
<comment type="caution">
    <text evidence="2">The sequence shown here is derived from an EMBL/GenBank/DDBJ whole genome shotgun (WGS) entry which is preliminary data.</text>
</comment>
<sequence length="364" mass="40551">MLPYWHSTSADLCPMQEVECRTAPARQNCGVGGCKSQRIMEKNSEIVGERQTALDCHTFKSSDTETNWYWLEEDRLQQTPAEQRLLYDRAIDEETTRAAQLEAAELSTFPSLCDYLSVDTAECCQFSSRDIPAALIAPNVYNKKPPPSPEPVVPATALHWRAQLYMGDCRTMSLPSPPALSAPGQPETTSYSVNRSETKQDKLLSTRVTADASVQTQMNNNNVSGKGQGNPGKTVASGRSLSDIEAAVERTRNNSNQQQRYEMRGGHAVEICSRVEFPDKKTRDVSVTVEATHSNGCHRVIMLKGLIAKKRPDLGPKVKDCRLRMDQIVLTRPNTSIEDWQKSITMSYDSDFQVGMGEDKNRAL</sequence>
<protein>
    <submittedName>
        <fullName evidence="2">Uncharacterized protein</fullName>
    </submittedName>
</protein>
<feature type="compositionally biased region" description="Polar residues" evidence="1">
    <location>
        <begin position="186"/>
        <end position="195"/>
    </location>
</feature>
<name>A0A267ETV2_9PLAT</name>
<evidence type="ECO:0000313" key="3">
    <source>
        <dbReference type="Proteomes" id="UP000215902"/>
    </source>
</evidence>
<feature type="compositionally biased region" description="Polar residues" evidence="1">
    <location>
        <begin position="206"/>
        <end position="225"/>
    </location>
</feature>
<feature type="region of interest" description="Disordered" evidence="1">
    <location>
        <begin position="175"/>
        <end position="240"/>
    </location>
</feature>
<dbReference type="AlphaFoldDB" id="A0A267ETV2"/>
<dbReference type="Proteomes" id="UP000215902">
    <property type="component" value="Unassembled WGS sequence"/>
</dbReference>
<evidence type="ECO:0000256" key="1">
    <source>
        <dbReference type="SAM" id="MobiDB-lite"/>
    </source>
</evidence>
<organism evidence="2 3">
    <name type="scientific">Macrostomum lignano</name>
    <dbReference type="NCBI Taxonomy" id="282301"/>
    <lineage>
        <taxon>Eukaryota</taxon>
        <taxon>Metazoa</taxon>
        <taxon>Spiralia</taxon>
        <taxon>Lophotrochozoa</taxon>
        <taxon>Platyhelminthes</taxon>
        <taxon>Rhabditophora</taxon>
        <taxon>Macrostomorpha</taxon>
        <taxon>Macrostomida</taxon>
        <taxon>Macrostomidae</taxon>
        <taxon>Macrostomum</taxon>
    </lineage>
</organism>
<keyword evidence="3" id="KW-1185">Reference proteome</keyword>
<evidence type="ECO:0000313" key="2">
    <source>
        <dbReference type="EMBL" id="PAA64172.1"/>
    </source>
</evidence>
<reference evidence="2 3" key="1">
    <citation type="submission" date="2017-06" db="EMBL/GenBank/DDBJ databases">
        <title>A platform for efficient transgenesis in Macrostomum lignano, a flatworm model organism for stem cell research.</title>
        <authorList>
            <person name="Berezikov E."/>
        </authorList>
    </citation>
    <scope>NUCLEOTIDE SEQUENCE [LARGE SCALE GENOMIC DNA]</scope>
    <source>
        <strain evidence="2">DV1</strain>
        <tissue evidence="2">Whole organism</tissue>
    </source>
</reference>
<dbReference type="EMBL" id="NIVC01001776">
    <property type="protein sequence ID" value="PAA64172.1"/>
    <property type="molecule type" value="Genomic_DNA"/>
</dbReference>